<feature type="transmembrane region" description="Helical" evidence="2">
    <location>
        <begin position="709"/>
        <end position="732"/>
    </location>
</feature>
<dbReference type="Proteomes" id="UP000186817">
    <property type="component" value="Unassembled WGS sequence"/>
</dbReference>
<feature type="compositionally biased region" description="Basic and acidic residues" evidence="1">
    <location>
        <begin position="1058"/>
        <end position="1078"/>
    </location>
</feature>
<feature type="region of interest" description="Disordered" evidence="1">
    <location>
        <begin position="1058"/>
        <end position="1087"/>
    </location>
</feature>
<keyword evidence="2" id="KW-0812">Transmembrane</keyword>
<evidence type="ECO:0000256" key="1">
    <source>
        <dbReference type="SAM" id="MobiDB-lite"/>
    </source>
</evidence>
<feature type="transmembrane region" description="Helical" evidence="2">
    <location>
        <begin position="781"/>
        <end position="801"/>
    </location>
</feature>
<accession>A0A1Q9CNR7</accession>
<feature type="region of interest" description="Disordered" evidence="1">
    <location>
        <begin position="1539"/>
        <end position="1559"/>
    </location>
</feature>
<keyword evidence="2" id="KW-1133">Transmembrane helix</keyword>
<feature type="compositionally biased region" description="Basic and acidic residues" evidence="1">
    <location>
        <begin position="1546"/>
        <end position="1559"/>
    </location>
</feature>
<dbReference type="OrthoDB" id="437413at2759"/>
<keyword evidence="4" id="KW-1185">Reference proteome</keyword>
<sequence>MRGRQNDVDKTICVVDAESVSDIDGGRTVADSRPLNVGRILQAIQKLQAEGLKIILVSRQDMSTLMHDSSVDASGFLYIKSLNGPAIDTIRTAADYRCFFVTSADAATFESDWRLPQRHQMWLYQNHNMQVRFEFEPQSREFVPIFSASSPSQASPEKSEECYQQTELLGPEHGVLETLPSGWISDSLEPLMAVLPCREDIASQPVLAIQAQDEKDPIVQHAVSLSQTHIYSGTEESDLQDWRKVKGPWSHEHISSHVVRVAGTRNPLWAVGAGSRKLARKRAAHLALVVAYHASKAATAAWNVGPKDCQDLNCMVARARRLMAHARSLGVFPSIQEDSFLAPQASNQSSSLAEITADEFAGKATRWLGDPGVEEAVRVSLEEMDGKLAGRKVVATEAYFTEAGSGYLNLQKGDQVQVMYDRIEGPGPEDRHKGYVYGRLLTTSGDAPGWLPTDVAPSYPAALSRDRNAFFCGLWLKERWELQPNASAKDRHSSSELVCKLNSEVAIAGSHKGRDTEATDPSLRMRLSFLLLIFIPTSFCAPSPHVAQVVLDADGGTETDLHPLLRKEAQPNMLQEDAVGDLTQQQPTSGFNSSSGLWKEIRKRAKVTAVEPFSADAPPTVVYTGQTASAAATILISTTTCFSAIAWAVQSKMKFVKEATWQTLGPAMAMFCALQLFYILREVTNLMVADNVATEEVSLKGLRPEDAPAVAASGAGSVGVSFARFVLAYAALQSIFVMSRQRKLAMEIAASFGSQLVGLLAADACATWQETPYWNTAGMSFAFVLLSAVVLALVLVPASMLRVKVITADEQKAECQKSDELIACFGISLCFAQFWRFLLAGQLPHYLGVQRSSYNRSETLFLFLVWVKLFALALALDKLIARFQGPSPEGAGRFYSCFHKCMQAASVVPLAVAMTSAWCCFYWAKWATYSILVTEAVVAAGYFLKAEMYTAIMFSLLCFAATYAGMHVTEKWPHMVPSVKLSSLASIFVLSLSWNSAFQSACAFSKDSTSSEALQVFDRCLKCQWMCVACGNTGHRVETCGTEAARVIRQLRSKLADALKTKSQKESKQRPLRKDGSHRVRARSTYTGTSDRRVALVKREAVLEQRRCFDKSEAAWQKLLEYGAVEKPKQCPHCRGRGSLVSSQVQKRSARQHVYMCCRKCHRYFNVLHWSSFRGSRCTPAEILELMESYCRLKFLSRPTDYELNRSTGLGRKACQSVLQVLLKAESMVAKHRNRTPIQGRVLEGDACVISKTFASSKNFNFKRAFEYSGYEISWTSHSMTEATAVIRDQSGYINVSLKKEFDESLQFTGRIGSGFLFDNTLSPRSPRSPRHTSFPPERDDFADDEPDFDIVVGGWTDARRDDAVEETRNLLKDAQIFEQVEEIWAPYSRTSFVKLRILFDPAKPMSLGAKRSKQKELLDRLKSKQYLSGIPGSEKKVLWATRSKTPEERLKTRAIVLTKEFYSNLPHVDPTKKDKLFAPHNIDIIWTGKVYIGRHQLLGNVHRDGEPSVNDFLLSDSRGNHLEWYLLAKPFAELTGRSPEDLQDTWDKHGPSSRSQRE</sequence>
<gene>
    <name evidence="3" type="ORF">AK812_SmicGene34538</name>
</gene>
<feature type="transmembrane region" description="Helical" evidence="2">
    <location>
        <begin position="628"/>
        <end position="649"/>
    </location>
</feature>
<evidence type="ECO:0000313" key="3">
    <source>
        <dbReference type="EMBL" id="OLP84573.1"/>
    </source>
</evidence>
<reference evidence="3 4" key="1">
    <citation type="submission" date="2016-02" db="EMBL/GenBank/DDBJ databases">
        <title>Genome analysis of coral dinoflagellate symbionts highlights evolutionary adaptations to a symbiotic lifestyle.</title>
        <authorList>
            <person name="Aranda M."/>
            <person name="Li Y."/>
            <person name="Liew Y.J."/>
            <person name="Baumgarten S."/>
            <person name="Simakov O."/>
            <person name="Wilson M."/>
            <person name="Piel J."/>
            <person name="Ashoor H."/>
            <person name="Bougouffa S."/>
            <person name="Bajic V.B."/>
            <person name="Ryu T."/>
            <person name="Ravasi T."/>
            <person name="Bayer T."/>
            <person name="Micklem G."/>
            <person name="Kim H."/>
            <person name="Bhak J."/>
            <person name="Lajeunesse T.C."/>
            <person name="Voolstra C.R."/>
        </authorList>
    </citation>
    <scope>NUCLEOTIDE SEQUENCE [LARGE SCALE GENOMIC DNA]</scope>
    <source>
        <strain evidence="3 4">CCMP2467</strain>
    </source>
</reference>
<feature type="transmembrane region" description="Helical" evidence="2">
    <location>
        <begin position="901"/>
        <end position="924"/>
    </location>
</feature>
<organism evidence="3 4">
    <name type="scientific">Symbiodinium microadriaticum</name>
    <name type="common">Dinoflagellate</name>
    <name type="synonym">Zooxanthella microadriatica</name>
    <dbReference type="NCBI Taxonomy" id="2951"/>
    <lineage>
        <taxon>Eukaryota</taxon>
        <taxon>Sar</taxon>
        <taxon>Alveolata</taxon>
        <taxon>Dinophyceae</taxon>
        <taxon>Suessiales</taxon>
        <taxon>Symbiodiniaceae</taxon>
        <taxon>Symbiodinium</taxon>
    </lineage>
</organism>
<evidence type="ECO:0000313" key="4">
    <source>
        <dbReference type="Proteomes" id="UP000186817"/>
    </source>
</evidence>
<protein>
    <submittedName>
        <fullName evidence="3">Uncharacterized protein</fullName>
    </submittedName>
</protein>
<feature type="transmembrane region" description="Helical" evidence="2">
    <location>
        <begin position="859"/>
        <end position="880"/>
    </location>
</feature>
<evidence type="ECO:0000256" key="2">
    <source>
        <dbReference type="SAM" id="Phobius"/>
    </source>
</evidence>
<feature type="transmembrane region" description="Helical" evidence="2">
    <location>
        <begin position="948"/>
        <end position="966"/>
    </location>
</feature>
<keyword evidence="2" id="KW-0472">Membrane</keyword>
<feature type="transmembrane region" description="Helical" evidence="2">
    <location>
        <begin position="744"/>
        <end position="761"/>
    </location>
</feature>
<proteinExistence type="predicted"/>
<comment type="caution">
    <text evidence="3">The sequence shown here is derived from an EMBL/GenBank/DDBJ whole genome shotgun (WGS) entry which is preliminary data.</text>
</comment>
<dbReference type="EMBL" id="LSRX01001032">
    <property type="protein sequence ID" value="OLP84573.1"/>
    <property type="molecule type" value="Genomic_DNA"/>
</dbReference>
<feature type="region of interest" description="Disordered" evidence="1">
    <location>
        <begin position="1321"/>
        <end position="1345"/>
    </location>
</feature>
<name>A0A1Q9CNR7_SYMMI</name>
<feature type="transmembrane region" description="Helical" evidence="2">
    <location>
        <begin position="661"/>
        <end position="680"/>
    </location>
</feature>